<dbReference type="HOGENOM" id="CLU_124842_1_0_11"/>
<dbReference type="EMBL" id="CP001874">
    <property type="protein sequence ID" value="ADG88383.1"/>
    <property type="molecule type" value="Genomic_DNA"/>
</dbReference>
<evidence type="ECO:0000256" key="1">
    <source>
        <dbReference type="SAM" id="MobiDB-lite"/>
    </source>
</evidence>
<protein>
    <submittedName>
        <fullName evidence="4">SPW repeat protein</fullName>
    </submittedName>
</protein>
<evidence type="ECO:0000313" key="5">
    <source>
        <dbReference type="Proteomes" id="UP000006640"/>
    </source>
</evidence>
<proteinExistence type="predicted"/>
<dbReference type="Pfam" id="PF03779">
    <property type="entry name" value="SPW"/>
    <property type="match status" value="1"/>
</dbReference>
<feature type="transmembrane region" description="Helical" evidence="2">
    <location>
        <begin position="113"/>
        <end position="131"/>
    </location>
</feature>
<dbReference type="InterPro" id="IPR005530">
    <property type="entry name" value="SPW"/>
</dbReference>
<dbReference type="AlphaFoldDB" id="D6YB23"/>
<feature type="transmembrane region" description="Helical" evidence="2">
    <location>
        <begin position="88"/>
        <end position="107"/>
    </location>
</feature>
<dbReference type="eggNOG" id="ENOG5032UXB">
    <property type="taxonomic scope" value="Bacteria"/>
</dbReference>
<dbReference type="Proteomes" id="UP000006640">
    <property type="component" value="Chromosome"/>
</dbReference>
<feature type="region of interest" description="Disordered" evidence="1">
    <location>
        <begin position="140"/>
        <end position="164"/>
    </location>
</feature>
<feature type="transmembrane region" description="Helical" evidence="2">
    <location>
        <begin position="58"/>
        <end position="76"/>
    </location>
</feature>
<dbReference type="STRING" id="469371.Tbis_1670"/>
<dbReference type="KEGG" id="tbi:Tbis_1670"/>
<feature type="domain" description="SPW repeat-containing integral membrane" evidence="3">
    <location>
        <begin position="32"/>
        <end position="128"/>
    </location>
</feature>
<sequence length="164" mass="17588">MRHSTDIGTHPDIMEMRARYEAASANPTMQTADGLNMVAGLYLALSPWIVGFQNLTGITVNNLITGLLVSMLALSYSSAFGRTYGLSWVAPLIGVWTIVAPWLVRGATEGRTIINNVIIGAIILALGLATMRLGMMQQGRTGGGYERSTGFERPGGGFDRPQQS</sequence>
<reference evidence="4 5" key="1">
    <citation type="submission" date="2010-01" db="EMBL/GenBank/DDBJ databases">
        <title>The complete genome of Thermobispora bispora DSM 43833.</title>
        <authorList>
            <consortium name="US DOE Joint Genome Institute (JGI-PGF)"/>
            <person name="Lucas S."/>
            <person name="Copeland A."/>
            <person name="Lapidus A."/>
            <person name="Glavina del Rio T."/>
            <person name="Dalin E."/>
            <person name="Tice H."/>
            <person name="Bruce D."/>
            <person name="Goodwin L."/>
            <person name="Pitluck S."/>
            <person name="Kyrpides N."/>
            <person name="Mavromatis K."/>
            <person name="Ivanova N."/>
            <person name="Mikhailova N."/>
            <person name="Chertkov O."/>
            <person name="Brettin T."/>
            <person name="Detter J.C."/>
            <person name="Han C."/>
            <person name="Larimer F."/>
            <person name="Land M."/>
            <person name="Hauser L."/>
            <person name="Markowitz V."/>
            <person name="Cheng J.-F."/>
            <person name="Hugenholtz P."/>
            <person name="Woyke T."/>
            <person name="Wu D."/>
            <person name="Jando M."/>
            <person name="Schneider S."/>
            <person name="Klenk H.-P."/>
            <person name="Eisen J.A."/>
        </authorList>
    </citation>
    <scope>NUCLEOTIDE SEQUENCE [LARGE SCALE GENOMIC DNA]</scope>
    <source>
        <strain evidence="5">ATCC 19993 / DSM 43833 / CBS 139.67 / JCM 10125 / KCTC 9307 / NBRC 14880 / R51</strain>
    </source>
</reference>
<dbReference type="RefSeq" id="WP_013131916.1">
    <property type="nucleotide sequence ID" value="NC_014165.1"/>
</dbReference>
<keyword evidence="5" id="KW-1185">Reference proteome</keyword>
<keyword evidence="2" id="KW-1133">Transmembrane helix</keyword>
<name>D6YB23_THEBD</name>
<keyword evidence="2" id="KW-0472">Membrane</keyword>
<gene>
    <name evidence="4" type="ordered locus">Tbis_1670</name>
</gene>
<feature type="transmembrane region" description="Helical" evidence="2">
    <location>
        <begin position="34"/>
        <end position="52"/>
    </location>
</feature>
<evidence type="ECO:0000259" key="3">
    <source>
        <dbReference type="Pfam" id="PF03779"/>
    </source>
</evidence>
<evidence type="ECO:0000256" key="2">
    <source>
        <dbReference type="SAM" id="Phobius"/>
    </source>
</evidence>
<keyword evidence="2" id="KW-0812">Transmembrane</keyword>
<accession>D6YB23</accession>
<organism evidence="4 5">
    <name type="scientific">Thermobispora bispora (strain ATCC 19993 / DSM 43833 / CBS 139.67 / JCM 10125 / KCTC 9307 / NBRC 14880 / R51)</name>
    <dbReference type="NCBI Taxonomy" id="469371"/>
    <lineage>
        <taxon>Bacteria</taxon>
        <taxon>Bacillati</taxon>
        <taxon>Actinomycetota</taxon>
        <taxon>Actinomycetes</taxon>
        <taxon>Streptosporangiales</taxon>
        <taxon>Streptosporangiaceae</taxon>
        <taxon>Thermobispora</taxon>
    </lineage>
</organism>
<evidence type="ECO:0000313" key="4">
    <source>
        <dbReference type="EMBL" id="ADG88383.1"/>
    </source>
</evidence>